<dbReference type="Proteomes" id="UP000318138">
    <property type="component" value="Chromosome"/>
</dbReference>
<evidence type="ECO:0000259" key="1">
    <source>
        <dbReference type="SMART" id="SM00226"/>
    </source>
</evidence>
<organism evidence="2 3">
    <name type="scientific">Paenalkalicoccus suaedae</name>
    <dbReference type="NCBI Taxonomy" id="2592382"/>
    <lineage>
        <taxon>Bacteria</taxon>
        <taxon>Bacillati</taxon>
        <taxon>Bacillota</taxon>
        <taxon>Bacilli</taxon>
        <taxon>Bacillales</taxon>
        <taxon>Bacillaceae</taxon>
        <taxon>Paenalkalicoccus</taxon>
    </lineage>
</organism>
<dbReference type="SMART" id="SM00226">
    <property type="entry name" value="LMWPc"/>
    <property type="match status" value="1"/>
</dbReference>
<evidence type="ECO:0000313" key="2">
    <source>
        <dbReference type="EMBL" id="QKS72761.1"/>
    </source>
</evidence>
<accession>A0A859FI35</accession>
<dbReference type="PANTHER" id="PTHR11717">
    <property type="entry name" value="LOW MOLECULAR WEIGHT PROTEIN TYROSINE PHOSPHATASE"/>
    <property type="match status" value="1"/>
</dbReference>
<reference evidence="3" key="1">
    <citation type="submission" date="2019-07" db="EMBL/GenBank/DDBJ databases">
        <title>Bacillus alkalisoli sp. nov. isolated from saline soil.</title>
        <authorList>
            <person name="Sun J.-Q."/>
            <person name="Xu L."/>
        </authorList>
    </citation>
    <scope>NUCLEOTIDE SEQUENCE [LARGE SCALE GENOMIC DNA]</scope>
    <source>
        <strain evidence="3">M4U3P1</strain>
    </source>
</reference>
<dbReference type="InterPro" id="IPR036196">
    <property type="entry name" value="Ptyr_pPase_sf"/>
</dbReference>
<name>A0A859FI35_9BACI</name>
<dbReference type="AlphaFoldDB" id="A0A859FI35"/>
<keyword evidence="3" id="KW-1185">Reference proteome</keyword>
<dbReference type="KEGG" id="psua:FLK61_39815"/>
<dbReference type="EMBL" id="CP041372">
    <property type="protein sequence ID" value="QKS72761.1"/>
    <property type="molecule type" value="Genomic_DNA"/>
</dbReference>
<dbReference type="RefSeq" id="WP_176010730.1">
    <property type="nucleotide sequence ID" value="NZ_CP041372.2"/>
</dbReference>
<dbReference type="SUPFAM" id="SSF52788">
    <property type="entry name" value="Phosphotyrosine protein phosphatases I"/>
    <property type="match status" value="1"/>
</dbReference>
<dbReference type="InterPro" id="IPR050438">
    <property type="entry name" value="LMW_PTPase"/>
</dbReference>
<dbReference type="Pfam" id="PF01451">
    <property type="entry name" value="LMWPc"/>
    <property type="match status" value="1"/>
</dbReference>
<gene>
    <name evidence="2" type="ORF">FLK61_39815</name>
</gene>
<proteinExistence type="predicted"/>
<sequence length="219" mass="25303">MERVLFVCTGNTCRSPMAEVIFENKKQNEDFRAQSAGVHGMEGMPMSEGSRQVLARRGMMESHQSQGVSPDLLEWSDLTLAMTNAHKQMLIEQYPTYADQIFTLKEYVLDDSNTLQKIEELREHHVQMELKRAQFVTANQDKIERYNETNDMNNQNSKEEELLEQLHPHQVAIDRIEWDLPSFDIQDPFGGDDAQYEATYKEMEEAITKLLAKLEKGEG</sequence>
<dbReference type="InterPro" id="IPR023485">
    <property type="entry name" value="Ptyr_pPase"/>
</dbReference>
<dbReference type="Gene3D" id="3.40.50.2300">
    <property type="match status" value="1"/>
</dbReference>
<dbReference type="PANTHER" id="PTHR11717:SF31">
    <property type="entry name" value="LOW MOLECULAR WEIGHT PROTEIN-TYROSINE-PHOSPHATASE ETP-RELATED"/>
    <property type="match status" value="1"/>
</dbReference>
<dbReference type="GO" id="GO:0004725">
    <property type="term" value="F:protein tyrosine phosphatase activity"/>
    <property type="evidence" value="ECO:0007669"/>
    <property type="project" value="TreeGrafter"/>
</dbReference>
<evidence type="ECO:0000313" key="3">
    <source>
        <dbReference type="Proteomes" id="UP000318138"/>
    </source>
</evidence>
<protein>
    <submittedName>
        <fullName evidence="2">Low molecular weight protein arginine phosphatase</fullName>
    </submittedName>
</protein>
<feature type="domain" description="Phosphotyrosine protein phosphatase I" evidence="1">
    <location>
        <begin position="2"/>
        <end position="213"/>
    </location>
</feature>
<dbReference type="CDD" id="cd16344">
    <property type="entry name" value="LMWPAP"/>
    <property type="match status" value="1"/>
</dbReference>